<reference evidence="2" key="1">
    <citation type="submission" date="2022-07" db="EMBL/GenBank/DDBJ databases">
        <title>Phylogenomic reconstructions and comparative analyses of Kickxellomycotina fungi.</title>
        <authorList>
            <person name="Reynolds N.K."/>
            <person name="Stajich J.E."/>
            <person name="Barry K."/>
            <person name="Grigoriev I.V."/>
            <person name="Crous P."/>
            <person name="Smith M.E."/>
        </authorList>
    </citation>
    <scope>NUCLEOTIDE SEQUENCE</scope>
    <source>
        <strain evidence="2">NRRL 1566</strain>
    </source>
</reference>
<feature type="region of interest" description="Disordered" evidence="1">
    <location>
        <begin position="424"/>
        <end position="462"/>
    </location>
</feature>
<feature type="region of interest" description="Disordered" evidence="1">
    <location>
        <begin position="1"/>
        <end position="88"/>
    </location>
</feature>
<evidence type="ECO:0000313" key="3">
    <source>
        <dbReference type="Proteomes" id="UP001139887"/>
    </source>
</evidence>
<feature type="compositionally biased region" description="Polar residues" evidence="1">
    <location>
        <begin position="209"/>
        <end position="224"/>
    </location>
</feature>
<feature type="compositionally biased region" description="Low complexity" evidence="1">
    <location>
        <begin position="182"/>
        <end position="208"/>
    </location>
</feature>
<dbReference type="EMBL" id="JANBUW010001264">
    <property type="protein sequence ID" value="KAJ2843876.1"/>
    <property type="molecule type" value="Genomic_DNA"/>
</dbReference>
<dbReference type="AlphaFoldDB" id="A0A9W8I3T2"/>
<evidence type="ECO:0000256" key="1">
    <source>
        <dbReference type="SAM" id="MobiDB-lite"/>
    </source>
</evidence>
<feature type="compositionally biased region" description="Polar residues" evidence="1">
    <location>
        <begin position="68"/>
        <end position="77"/>
    </location>
</feature>
<feature type="region of interest" description="Disordered" evidence="1">
    <location>
        <begin position="245"/>
        <end position="267"/>
    </location>
</feature>
<gene>
    <name evidence="2" type="ORF">IWW36_005391</name>
</gene>
<feature type="region of interest" description="Disordered" evidence="1">
    <location>
        <begin position="181"/>
        <end position="224"/>
    </location>
</feature>
<dbReference type="Proteomes" id="UP001139887">
    <property type="component" value="Unassembled WGS sequence"/>
</dbReference>
<feature type="compositionally biased region" description="Low complexity" evidence="1">
    <location>
        <begin position="8"/>
        <end position="35"/>
    </location>
</feature>
<sequence length="462" mass="49269">MGAEHLARAQQQRLGGQQQQHYQRGGQRMAAEAAGGQRGYGARGNAHAHVGARNGQQRGGRHNHGAADSSTATSWRSGTGRHVESTAQPAWMDDGAVYDESQSAQQMRDMEEWKQRMHSTAPAADGPAVRESRFLRLFSAADEPQPVQAEAPIVAAPEAENSDQLTKLLKVFGDKINVSATQQQQQQTQPHEQQQQQQQQHFGQHMQQPYEQTSSADQGAKWATSSPAPINEALRGIVPTSVFRKSVQSGLRRPDSSSSSRSATPARNLPSWLVELSRSSAPAEAPSGLGTGDLVDTLEREFPALGLEPRHSDVHSVSSLSVQASGGAPSEYGTVPARRDSRGSDQPNEQPGALPAQAVPQMMVPEGPMIPGMVGPAMGPLGMMPLGFPPGMLYGMMPPHAPMYGAMGPGDHMMPPYGQLGAVPPQGMPPHSLAGMYAGMPPPPAAEVPQPFPPSQPPQQRE</sequence>
<protein>
    <submittedName>
        <fullName evidence="2">Uncharacterized protein</fullName>
    </submittedName>
</protein>
<evidence type="ECO:0000313" key="2">
    <source>
        <dbReference type="EMBL" id="KAJ2843876.1"/>
    </source>
</evidence>
<feature type="region of interest" description="Disordered" evidence="1">
    <location>
        <begin position="307"/>
        <end position="359"/>
    </location>
</feature>
<accession>A0A9W8I3T2</accession>
<comment type="caution">
    <text evidence="2">The sequence shown here is derived from an EMBL/GenBank/DDBJ whole genome shotgun (WGS) entry which is preliminary data.</text>
</comment>
<dbReference type="OrthoDB" id="5578382at2759"/>
<name>A0A9W8I3T2_9FUNG</name>
<proteinExistence type="predicted"/>
<keyword evidence="3" id="KW-1185">Reference proteome</keyword>
<organism evidence="2 3">
    <name type="scientific">Coemansia brasiliensis</name>
    <dbReference type="NCBI Taxonomy" id="2650707"/>
    <lineage>
        <taxon>Eukaryota</taxon>
        <taxon>Fungi</taxon>
        <taxon>Fungi incertae sedis</taxon>
        <taxon>Zoopagomycota</taxon>
        <taxon>Kickxellomycotina</taxon>
        <taxon>Kickxellomycetes</taxon>
        <taxon>Kickxellales</taxon>
        <taxon>Kickxellaceae</taxon>
        <taxon>Coemansia</taxon>
    </lineage>
</organism>
<feature type="compositionally biased region" description="Pro residues" evidence="1">
    <location>
        <begin position="440"/>
        <end position="462"/>
    </location>
</feature>